<feature type="domain" description="KOW" evidence="2">
    <location>
        <begin position="1565"/>
        <end position="1593"/>
    </location>
</feature>
<gene>
    <name evidence="3" type="ORF">D9619_000163</name>
</gene>
<dbReference type="InterPro" id="IPR005824">
    <property type="entry name" value="KOW"/>
</dbReference>
<evidence type="ECO:0000256" key="1">
    <source>
        <dbReference type="SAM" id="MobiDB-lite"/>
    </source>
</evidence>
<feature type="domain" description="KOW" evidence="2">
    <location>
        <begin position="1748"/>
        <end position="1775"/>
    </location>
</feature>
<dbReference type="SMART" id="SM00739">
    <property type="entry name" value="KOW"/>
    <property type="match status" value="4"/>
</dbReference>
<dbReference type="Proteomes" id="UP000567179">
    <property type="component" value="Unassembled WGS sequence"/>
</dbReference>
<dbReference type="GO" id="GO:0032784">
    <property type="term" value="P:regulation of DNA-templated transcription elongation"/>
    <property type="evidence" value="ECO:0007669"/>
    <property type="project" value="InterPro"/>
</dbReference>
<dbReference type="EMBL" id="JAACJJ010000028">
    <property type="protein sequence ID" value="KAF5322589.1"/>
    <property type="molecule type" value="Genomic_DNA"/>
</dbReference>
<evidence type="ECO:0000313" key="3">
    <source>
        <dbReference type="EMBL" id="KAF5322589.1"/>
    </source>
</evidence>
<dbReference type="GO" id="GO:0003729">
    <property type="term" value="F:mRNA binding"/>
    <property type="evidence" value="ECO:0007669"/>
    <property type="project" value="TreeGrafter"/>
</dbReference>
<dbReference type="SUPFAM" id="SSF50104">
    <property type="entry name" value="Translation proteins SH3-like domain"/>
    <property type="match status" value="2"/>
</dbReference>
<feature type="region of interest" description="Disordered" evidence="1">
    <location>
        <begin position="1133"/>
        <end position="1195"/>
    </location>
</feature>
<dbReference type="InterPro" id="IPR041078">
    <property type="entry name" value="Plavaka"/>
</dbReference>
<comment type="caution">
    <text evidence="3">The sequence shown here is derived from an EMBL/GenBank/DDBJ whole genome shotgun (WGS) entry which is preliminary data.</text>
</comment>
<feature type="region of interest" description="Disordered" evidence="1">
    <location>
        <begin position="36"/>
        <end position="107"/>
    </location>
</feature>
<dbReference type="InterPro" id="IPR014722">
    <property type="entry name" value="Rib_uL2_dom2"/>
</dbReference>
<evidence type="ECO:0000259" key="2">
    <source>
        <dbReference type="SMART" id="SM00739"/>
    </source>
</evidence>
<dbReference type="OrthoDB" id="2687259at2759"/>
<evidence type="ECO:0000313" key="4">
    <source>
        <dbReference type="Proteomes" id="UP000567179"/>
    </source>
</evidence>
<feature type="region of interest" description="Disordered" evidence="1">
    <location>
        <begin position="1088"/>
        <end position="1120"/>
    </location>
</feature>
<dbReference type="PANTHER" id="PTHR11125:SF7">
    <property type="entry name" value="TRANSCRIPTION ELONGATION FACTOR SPT5"/>
    <property type="match status" value="1"/>
</dbReference>
<feature type="region of interest" description="Disordered" evidence="1">
    <location>
        <begin position="1296"/>
        <end position="1317"/>
    </location>
</feature>
<feature type="compositionally biased region" description="Acidic residues" evidence="1">
    <location>
        <begin position="1099"/>
        <end position="1120"/>
    </location>
</feature>
<feature type="compositionally biased region" description="Basic and acidic residues" evidence="1">
    <location>
        <begin position="676"/>
        <end position="685"/>
    </location>
</feature>
<dbReference type="InterPro" id="IPR008991">
    <property type="entry name" value="Translation_prot_SH3-like_sf"/>
</dbReference>
<name>A0A8H5F3R2_9AGAR</name>
<feature type="region of interest" description="Disordered" evidence="1">
    <location>
        <begin position="676"/>
        <end position="715"/>
    </location>
</feature>
<feature type="compositionally biased region" description="Basic and acidic residues" evidence="1">
    <location>
        <begin position="50"/>
        <end position="59"/>
    </location>
</feature>
<reference evidence="3 4" key="1">
    <citation type="journal article" date="2020" name="ISME J.">
        <title>Uncovering the hidden diversity of litter-decomposition mechanisms in mushroom-forming fungi.</title>
        <authorList>
            <person name="Floudas D."/>
            <person name="Bentzer J."/>
            <person name="Ahren D."/>
            <person name="Johansson T."/>
            <person name="Persson P."/>
            <person name="Tunlid A."/>
        </authorList>
    </citation>
    <scope>NUCLEOTIDE SEQUENCE [LARGE SCALE GENOMIC DNA]</scope>
    <source>
        <strain evidence="3 4">CBS 101986</strain>
    </source>
</reference>
<feature type="domain" description="KOW" evidence="2">
    <location>
        <begin position="1615"/>
        <end position="1642"/>
    </location>
</feature>
<dbReference type="GO" id="GO:0006368">
    <property type="term" value="P:transcription elongation by RNA polymerase II"/>
    <property type="evidence" value="ECO:0007669"/>
    <property type="project" value="TreeGrafter"/>
</dbReference>
<accession>A0A8H5F3R2</accession>
<organism evidence="3 4">
    <name type="scientific">Psilocybe cf. subviscida</name>
    <dbReference type="NCBI Taxonomy" id="2480587"/>
    <lineage>
        <taxon>Eukaryota</taxon>
        <taxon>Fungi</taxon>
        <taxon>Dikarya</taxon>
        <taxon>Basidiomycota</taxon>
        <taxon>Agaricomycotina</taxon>
        <taxon>Agaricomycetes</taxon>
        <taxon>Agaricomycetidae</taxon>
        <taxon>Agaricales</taxon>
        <taxon>Agaricineae</taxon>
        <taxon>Strophariaceae</taxon>
        <taxon>Psilocybe</taxon>
    </lineage>
</organism>
<feature type="compositionally biased region" description="Acidic residues" evidence="1">
    <location>
        <begin position="1297"/>
        <end position="1317"/>
    </location>
</feature>
<dbReference type="Pfam" id="PF18759">
    <property type="entry name" value="Plavaka"/>
    <property type="match status" value="1"/>
</dbReference>
<dbReference type="Gene3D" id="2.30.30.30">
    <property type="match status" value="1"/>
</dbReference>
<protein>
    <recommendedName>
        <fullName evidence="2">KOW domain-containing protein</fullName>
    </recommendedName>
</protein>
<keyword evidence="4" id="KW-1185">Reference proteome</keyword>
<feature type="domain" description="KOW" evidence="2">
    <location>
        <begin position="1677"/>
        <end position="1704"/>
    </location>
</feature>
<dbReference type="PANTHER" id="PTHR11125">
    <property type="entry name" value="SUPPRESSOR OF TY 5"/>
    <property type="match status" value="1"/>
</dbReference>
<dbReference type="GO" id="GO:0006357">
    <property type="term" value="P:regulation of transcription by RNA polymerase II"/>
    <property type="evidence" value="ECO:0007669"/>
    <property type="project" value="InterPro"/>
</dbReference>
<proteinExistence type="predicted"/>
<sequence length="1998" mass="226383">MVVVCPGCKRPFEEKTGIRVHQTKCGLYHSYQTKRMGAKRSAEDQSQDEPLSKHLKLPDELQEQNNNHGDIEMADEAGPPILPLPDDPTASPAPVDAPLSPPRRASGLPWRSIKLPARYIHPEPKIPEPPVMLDPIVPEVAERDPLPSPHTYHTAPDPFGIWRVYSQGRPSFTPDIYFSPEHIIDDPESTRFPLPEPLPSPEPKPVHYPFENPTTYNLIQWFHEGSSTKSISQVNNLVKNVIQAPDFDVAHLKNFEASRELKRLDAHLAGTLNQPTSTDDGGFFTGEWCEGTVYLSLPCATKKWASEAYAPKFPVKFHYRKLLDVIKEAFREEESRNFHLTPFRSYWKQDEDTPAERVYSKAYTGEFINAEHDKICETLRSRGREHLEVVVADMMIWSDATCLAHFGTASLWPIYIYLGNQSKYERACPDSFAAHHLAYLPKLGHDLYEFYQNEFGEPPTAAVLSFLRGSKSDDRARNKIRVDSLARRVTIDYARAAIYVAGKGVKSVFVDRILDKSQSPNRLFEHGFNFYRMYAPDLMHEFELGVLKAFFTHLIRMLVAHGGDAIGKLNERYKDVPAFGSIIRAITDNASAMKKLAARDWEDRLQCAIPVFDGLFPEKHDRMLMDLLFELSTWHGLAKLRLHTETTVCDLEASTHRLGVQMREFEKEVCPMYDTKELPSEEATRQRRAAAAKKRESTKKPPTASKAKTTKGKDGQTKLKKLNLHTYKFHALGAYARAIRLYGTSDSYSSQIGEQEHKRPKRLYLRVSRAHPVIGIAKQVARERRMHLMRAHNDSLALNKQEESNALVPYVISREKRQKLDIYTWLGENKGDPALAKFFVNLKTHLLIRLLGDGYTGNGSDITGTDLANVIIVNNAMYEHKTVRVNYTTYDMRRAHNSLNPQRQADFIAASKDPLHAAHPYQYGRIIGIFHAMVCHRGHNATSGTPQLMHFLLVRWFTLDRDEDGSSTGGWKSKRLHRLSSAPADDPDHPAFSIVDPAAIICAVHLVPAFRYGRTESLLPPSPIARIQNNPKYPNSDWDTFYVECFADRDLFMRFRAGAVGHSEEMRALLVPFESDRDPLDAEYRQRQRNIEARGANEVSDEEALDELEDTPNDERIDSDDIWDNIFKPLNDDKIGFDDDNNEDIDDMDTDDSADSAEEDDEDDEYMDEDEEDSDGVSIGGEWDGEGGTGGHRRLSVLQRAPGCYAEGGGGGSRARAVSHGAQLIYGQMADTRPLKRQKTARERNPFIDDEAAVDYDEPEDNGDIEDDFILREADDVDDDIDSGLHAQVNAVLRAEIEEEEAEDEEAEGDDREMEDDEDTVLWSPTDGLWEIPCIAGRELDALQALLSDNSEDIVKSATFRNDHPGRIYIELRSDRAFRDQELEAHQVAARVSLDMLRSTAAIRFIPCPDASALLRAEAKVWQPGMWARIQTPKLYRGDIGFIFSRSNPTTKTKSTWVAVVPRIDIHGTARHHSESRRPLAKLLDFKELKHYLNVEVEYGQDFIFKNQTFNFTGYLLFQIQDIDLYPPNPFPPVPLLEEFDRFLRLPVLSKEKWAEHRLTVSQQRIGAHDRVKIRDSGQFRGMIGIVLGVNNNEAEVYLLEGDTVLVGIANLQAALQYGDYVRVVHGEHQGNHGYITNVEGEWVDVTDPKKSSEIRVFSVDVEFYTPPPVIQLCTHTFEVGDEVRVTGGSHQAHMGIVRAIHDGWLVVTSNSNAVPVDVFYKDAAHTTNPKTNTVLDAARKAQIDMYSQYCGRNALVTTGPFKGHRGLVKTSHPDGRLGLQLETRLEQLTHFDFDQILIQDEKLAIPLPPPVSPFSTEPSSVIPEKRAIAILFPDVNREVPEIPTWRPRYKAPPSTSASSDTPPSLYLNHPCVNLPVPTWLLTGDFVPHRIRLIEINGGGPPVEYFMPTEDSSKVIVRDRDTMRTIPVEDLRHMIPEKSYDIVVPITGDYRSKTMKVKTFEHNECTLTVYGAKPIYKKNHQYPRCNTWDLALVYPPKK</sequence>
<dbReference type="InterPro" id="IPR039659">
    <property type="entry name" value="SPT5"/>
</dbReference>
<dbReference type="GO" id="GO:0032044">
    <property type="term" value="C:DSIF complex"/>
    <property type="evidence" value="ECO:0007669"/>
    <property type="project" value="TreeGrafter"/>
</dbReference>
<feature type="compositionally biased region" description="Acidic residues" evidence="1">
    <location>
        <begin position="1138"/>
        <end position="1175"/>
    </location>
</feature>